<comment type="caution">
    <text evidence="2">The sequence shown here is derived from an EMBL/GenBank/DDBJ whole genome shotgun (WGS) entry which is preliminary data.</text>
</comment>
<feature type="compositionally biased region" description="Polar residues" evidence="1">
    <location>
        <begin position="548"/>
        <end position="567"/>
    </location>
</feature>
<feature type="compositionally biased region" description="Basic and acidic residues" evidence="1">
    <location>
        <begin position="528"/>
        <end position="540"/>
    </location>
</feature>
<evidence type="ECO:0000313" key="3">
    <source>
        <dbReference type="Proteomes" id="UP001634394"/>
    </source>
</evidence>
<feature type="region of interest" description="Disordered" evidence="1">
    <location>
        <begin position="1109"/>
        <end position="1134"/>
    </location>
</feature>
<proteinExistence type="predicted"/>
<evidence type="ECO:0000313" key="2">
    <source>
        <dbReference type="EMBL" id="KAL3863833.1"/>
    </source>
</evidence>
<feature type="region of interest" description="Disordered" evidence="1">
    <location>
        <begin position="923"/>
        <end position="989"/>
    </location>
</feature>
<feature type="compositionally biased region" description="Polar residues" evidence="1">
    <location>
        <begin position="227"/>
        <end position="239"/>
    </location>
</feature>
<feature type="region of interest" description="Disordered" evidence="1">
    <location>
        <begin position="1001"/>
        <end position="1021"/>
    </location>
</feature>
<name>A0ABD3VTG9_SINWO</name>
<feature type="region of interest" description="Disordered" evidence="1">
    <location>
        <begin position="266"/>
        <end position="294"/>
    </location>
</feature>
<feature type="region of interest" description="Disordered" evidence="1">
    <location>
        <begin position="1067"/>
        <end position="1090"/>
    </location>
</feature>
<sequence length="1134" mass="128398">MEAEDLLPTTTPVRKVYSTKSIFNTTTTPVYTKTVKQQVKYVTSSPARNSEDGIYSQSYIVPEIKVLSAEKKRNVPLPQLKNSKINSTKVAVGVNKILKAIGHEKQDNVNSTKIQLQKIGDTIVIKVTPVEKVNSSAVLDNVSILSPKINNGDHSQQKTSLDSTQGTISRPSTPFKIFKEMQIKKTNRPPSTPSTFMRSSETKPDVPQLLQLEIVETSDDNKENTRPHQTTAHGHNGTNKHNERQIRMNNAIVVDGSHHNRQIQTTNGIRNQNPGQDKGILQHKNKLRPKPLPVPQTQLKRFTNSSRPSQPNQALAEPLKVKVNVSTIANNNNYSNDIKTNETNLRSYYNHKVSETSIDSRPNLHEKHREVQNIPFSVIKRNETKPGSEMKLKSNLQTTLLQNAGQKKENLDKKIKNDGTVSHQSSIYVGGNNVQAKSVMNKANKLTKSVSHKRFSTLEFQSVKLVTPQTFVSSSSALTKLTPVSITISSNDNNVSQTLRSEIANQPPSQQTQRKGLGIPFQNNAKGGKLEPHDVRENSKKAHIYSKDSGNNNWVKEGTRQISSEQGPSVRRLDPLQGNLSHPNRQRPLPRGVNASTNGSKLKPESNDSIRHHRTTTNNNLMPLVLSSPLRKLEDIRLKQVQGNIRTGKKNLLFQEHTKEMTTSLLLNVIPVSATEHPIKTGEEGITVNLDNYEMTTIHEVINDNLLITSEYDITTSASKMIMFANRLSGEARDSFYPSQSVSADRRRLDNTVQNSKPVHYMNNIVDTQKRFRQEVTSVRPIRQGRQMGPRRPRGPLVPYERGNGAINRESFTGTSLRDAFSNRNNQNEFRPPGFARNNRHNNMLPRMNMLREKPKLPTQPNVSAEEGGEEGEGGGGEGEGVSKTSTTTIDTFRYRNVGTSLSVPYWSSSRSQSVYPNYRNENYDQQSSRRQNNQQNWIQHRQPQRTSAWNKGQIYDSPTGNEYVERSRQDRRPLHSEISGYDKPAQYDRTSNFHKKATEQYHYNPHQRGGTNEYQGGDRRYSSRGMETSTLWNEYPHDRTEPTTHSWLADDRIYTNNNAYNGNNAEHQSSSASNFDRNNNLNNGHLQDRRLQTTLPLRWHDTTTRVYRNGNGWKQRNQNEFRPTTTPSANNAW</sequence>
<dbReference type="EMBL" id="JBJQND010000010">
    <property type="protein sequence ID" value="KAL3863833.1"/>
    <property type="molecule type" value="Genomic_DNA"/>
</dbReference>
<dbReference type="Proteomes" id="UP001634394">
    <property type="component" value="Unassembled WGS sequence"/>
</dbReference>
<keyword evidence="3" id="KW-1185">Reference proteome</keyword>
<feature type="compositionally biased region" description="Low complexity" evidence="1">
    <location>
        <begin position="926"/>
        <end position="942"/>
    </location>
</feature>
<gene>
    <name evidence="2" type="ORF">ACJMK2_005561</name>
</gene>
<accession>A0ABD3VTG9</accession>
<evidence type="ECO:0000256" key="1">
    <source>
        <dbReference type="SAM" id="MobiDB-lite"/>
    </source>
</evidence>
<feature type="region of interest" description="Disordered" evidence="1">
    <location>
        <begin position="219"/>
        <end position="243"/>
    </location>
</feature>
<feature type="compositionally biased region" description="Basic and acidic residues" evidence="1">
    <location>
        <begin position="964"/>
        <end position="976"/>
    </location>
</feature>
<feature type="compositionally biased region" description="Polar residues" evidence="1">
    <location>
        <begin position="266"/>
        <end position="275"/>
    </location>
</feature>
<feature type="compositionally biased region" description="Polar residues" evidence="1">
    <location>
        <begin position="1067"/>
        <end position="1086"/>
    </location>
</feature>
<feature type="region of interest" description="Disordered" evidence="1">
    <location>
        <begin position="185"/>
        <end position="205"/>
    </location>
</feature>
<feature type="compositionally biased region" description="Polar residues" evidence="1">
    <location>
        <begin position="945"/>
        <end position="961"/>
    </location>
</feature>
<organism evidence="2 3">
    <name type="scientific">Sinanodonta woodiana</name>
    <name type="common">Chinese pond mussel</name>
    <name type="synonym">Anodonta woodiana</name>
    <dbReference type="NCBI Taxonomy" id="1069815"/>
    <lineage>
        <taxon>Eukaryota</taxon>
        <taxon>Metazoa</taxon>
        <taxon>Spiralia</taxon>
        <taxon>Lophotrochozoa</taxon>
        <taxon>Mollusca</taxon>
        <taxon>Bivalvia</taxon>
        <taxon>Autobranchia</taxon>
        <taxon>Heteroconchia</taxon>
        <taxon>Palaeoheterodonta</taxon>
        <taxon>Unionida</taxon>
        <taxon>Unionoidea</taxon>
        <taxon>Unionidae</taxon>
        <taxon>Unioninae</taxon>
        <taxon>Sinanodonta</taxon>
    </lineage>
</organism>
<protein>
    <submittedName>
        <fullName evidence="2">Uncharacterized protein</fullName>
    </submittedName>
</protein>
<feature type="region of interest" description="Disordered" evidence="1">
    <location>
        <begin position="149"/>
        <end position="171"/>
    </location>
</feature>
<feature type="region of interest" description="Disordered" evidence="1">
    <location>
        <begin position="502"/>
        <end position="615"/>
    </location>
</feature>
<feature type="compositionally biased region" description="Polar residues" evidence="1">
    <location>
        <begin position="1113"/>
        <end position="1134"/>
    </location>
</feature>
<dbReference type="AlphaFoldDB" id="A0ABD3VTG9"/>
<feature type="compositionally biased region" description="Polar residues" evidence="1">
    <location>
        <begin position="502"/>
        <end position="514"/>
    </location>
</feature>
<feature type="region of interest" description="Disordered" evidence="1">
    <location>
        <begin position="852"/>
        <end position="888"/>
    </location>
</feature>
<reference evidence="2 3" key="1">
    <citation type="submission" date="2024-11" db="EMBL/GenBank/DDBJ databases">
        <title>Chromosome-level genome assembly of the freshwater bivalve Anodonta woodiana.</title>
        <authorList>
            <person name="Chen X."/>
        </authorList>
    </citation>
    <scope>NUCLEOTIDE SEQUENCE [LARGE SCALE GENOMIC DNA]</scope>
    <source>
        <strain evidence="2">MN2024</strain>
        <tissue evidence="2">Gills</tissue>
    </source>
</reference>
<feature type="region of interest" description="Disordered" evidence="1">
    <location>
        <begin position="784"/>
        <end position="809"/>
    </location>
</feature>